<dbReference type="InterPro" id="IPR038750">
    <property type="entry name" value="YczE/YyaS-like"/>
</dbReference>
<dbReference type="AlphaFoldDB" id="A0AB39BX51"/>
<reference evidence="2" key="1">
    <citation type="submission" date="2024-07" db="EMBL/GenBank/DDBJ databases">
        <title>Identification and characteristics of an arsenic-resistant bacterial isolate, which belongs to a novel species.</title>
        <authorList>
            <person name="Juszczyk A."/>
            <person name="Kowalczyk A."/>
            <person name="Was K."/>
            <person name="Kosowicz W."/>
            <person name="Budzyn A."/>
            <person name="Latowski D."/>
        </authorList>
    </citation>
    <scope>NUCLEOTIDE SEQUENCE</scope>
    <source>
        <strain evidence="2">As8PL</strain>
    </source>
</reference>
<feature type="transmembrane region" description="Helical" evidence="1">
    <location>
        <begin position="50"/>
        <end position="68"/>
    </location>
</feature>
<protein>
    <submittedName>
        <fullName evidence="2">YitT family protein</fullName>
    </submittedName>
</protein>
<proteinExistence type="predicted"/>
<sequence>MSVKVKRGLFYLVGLLILSFGITMTILAGLGAGAWDALNVGLSLMTPFTVGNWVILVGIFLIILNAILSKRKPEILSLITIVILGFFIDFWLLFIFPNVFITGVVLQYLVLTIGIVMMALGIATYLQAKFAVIPIDRFMFVLQDLFGVRLMVAKTIGEVSALIAAFAAGGPIGVGTILVTFLIGPLIQFFFPKLERMVYGTKEA</sequence>
<gene>
    <name evidence="2" type="ORF">AB3N04_08645</name>
</gene>
<feature type="transmembrane region" description="Helical" evidence="1">
    <location>
        <begin position="162"/>
        <end position="187"/>
    </location>
</feature>
<accession>A0AB39BX51</accession>
<keyword evidence="1" id="KW-0472">Membrane</keyword>
<dbReference type="RefSeq" id="WP_368505651.1">
    <property type="nucleotide sequence ID" value="NZ_CP162551.1"/>
</dbReference>
<dbReference type="EMBL" id="CP162551">
    <property type="protein sequence ID" value="XDI38358.1"/>
    <property type="molecule type" value="Genomic_DNA"/>
</dbReference>
<evidence type="ECO:0000313" key="2">
    <source>
        <dbReference type="EMBL" id="XDI38358.1"/>
    </source>
</evidence>
<feature type="transmembrane region" description="Helical" evidence="1">
    <location>
        <begin position="108"/>
        <end position="126"/>
    </location>
</feature>
<keyword evidence="1" id="KW-0812">Transmembrane</keyword>
<organism evidence="2">
    <name type="scientific">Alkalihalophilus sp. As8PL</name>
    <dbReference type="NCBI Taxonomy" id="3237103"/>
    <lineage>
        <taxon>Bacteria</taxon>
        <taxon>Bacillati</taxon>
        <taxon>Bacillota</taxon>
        <taxon>Bacilli</taxon>
        <taxon>Bacillales</taxon>
        <taxon>Bacillaceae</taxon>
        <taxon>Alkalihalophilus</taxon>
    </lineage>
</organism>
<dbReference type="Pfam" id="PF19700">
    <property type="entry name" value="DUF6198"/>
    <property type="match status" value="1"/>
</dbReference>
<name>A0AB39BX51_9BACI</name>
<feature type="transmembrane region" description="Helical" evidence="1">
    <location>
        <begin position="9"/>
        <end position="30"/>
    </location>
</feature>
<evidence type="ECO:0000256" key="1">
    <source>
        <dbReference type="SAM" id="Phobius"/>
    </source>
</evidence>
<keyword evidence="1" id="KW-1133">Transmembrane helix</keyword>
<dbReference type="PANTHER" id="PTHR40078:SF1">
    <property type="entry name" value="INTEGRAL MEMBRANE PROTEIN"/>
    <property type="match status" value="1"/>
</dbReference>
<dbReference type="PANTHER" id="PTHR40078">
    <property type="entry name" value="INTEGRAL MEMBRANE PROTEIN-RELATED"/>
    <property type="match status" value="1"/>
</dbReference>
<feature type="transmembrane region" description="Helical" evidence="1">
    <location>
        <begin position="75"/>
        <end position="96"/>
    </location>
</feature>